<proteinExistence type="predicted"/>
<feature type="domain" description="tRNA(Ile)-lysidine/2-thiocytidine synthase N-terminal" evidence="2">
    <location>
        <begin position="29"/>
        <end position="194"/>
    </location>
</feature>
<dbReference type="PANTHER" id="PTHR43686:SF1">
    <property type="entry name" value="AMINOTRAN_5 DOMAIN-CONTAINING PROTEIN"/>
    <property type="match status" value="1"/>
</dbReference>
<reference evidence="4" key="1">
    <citation type="submission" date="2016-10" db="EMBL/GenBank/DDBJ databases">
        <authorList>
            <person name="Varghese N."/>
            <person name="Submissions S."/>
        </authorList>
    </citation>
    <scope>NUCLEOTIDE SEQUENCE [LARGE SCALE GENOMIC DNA]</scope>
    <source>
        <strain evidence="4">DSM 23256</strain>
    </source>
</reference>
<evidence type="ECO:0000313" key="4">
    <source>
        <dbReference type="Proteomes" id="UP000243333"/>
    </source>
</evidence>
<sequence length="266" mass="30483">MRRHLPQQYFSRLWRAVIEFDLIGDGDRILIGLSGGKDSVFLTYALALMRDHSPRKFELAAITLDPMFSTDFATTGLAAFCADLGVPFHTFKIDIAGAIARNAGKDPCYSCAFFRRGAINRFAKENGFNKIAYAHHHDDAVETFLMSILYSGQIKTFLPKTYLDRTGLTVIRPLIYFREKELRRTIQYHGFTPIPSPCPYNGKTKRQEIKELIRGLERKNKLIYTHLAAAMREGSLIELWPAPPPRQDMQQKHHAFWHPCENLPPD</sequence>
<evidence type="ECO:0000256" key="1">
    <source>
        <dbReference type="ARBA" id="ARBA00022679"/>
    </source>
</evidence>
<dbReference type="InterPro" id="IPR011063">
    <property type="entry name" value="TilS/TtcA_N"/>
</dbReference>
<dbReference type="Proteomes" id="UP000243333">
    <property type="component" value="Unassembled WGS sequence"/>
</dbReference>
<gene>
    <name evidence="3" type="ORF">SAMN05660235_01297</name>
</gene>
<keyword evidence="4" id="KW-1185">Reference proteome</keyword>
<dbReference type="SUPFAM" id="SSF52402">
    <property type="entry name" value="Adenine nucleotide alpha hydrolases-like"/>
    <property type="match status" value="1"/>
</dbReference>
<dbReference type="Pfam" id="PF01171">
    <property type="entry name" value="ATP_bind_3"/>
    <property type="match status" value="1"/>
</dbReference>
<accession>A0A1G7KFZ8</accession>
<dbReference type="AlphaFoldDB" id="A0A1G7KFZ8"/>
<dbReference type="InterPro" id="IPR014729">
    <property type="entry name" value="Rossmann-like_a/b/a_fold"/>
</dbReference>
<dbReference type="RefSeq" id="WP_093689224.1">
    <property type="nucleotide sequence ID" value="NZ_FNBU01000008.1"/>
</dbReference>
<name>A0A1G7KFZ8_9FIRM</name>
<dbReference type="GO" id="GO:0016740">
    <property type="term" value="F:transferase activity"/>
    <property type="evidence" value="ECO:0007669"/>
    <property type="project" value="UniProtKB-KW"/>
</dbReference>
<dbReference type="STRING" id="1123285.SAMN05660235_01297"/>
<dbReference type="CDD" id="cd24138">
    <property type="entry name" value="TtcA-like"/>
    <property type="match status" value="1"/>
</dbReference>
<dbReference type="OrthoDB" id="9801054at2"/>
<dbReference type="EMBL" id="FNBU01000008">
    <property type="protein sequence ID" value="SDF35769.1"/>
    <property type="molecule type" value="Genomic_DNA"/>
</dbReference>
<protein>
    <submittedName>
        <fullName evidence="3">tRNA(Ile)-lysidine synthase TilS/MesJ</fullName>
    </submittedName>
</protein>
<dbReference type="PANTHER" id="PTHR43686">
    <property type="entry name" value="SULFURTRANSFERASE-RELATED"/>
    <property type="match status" value="1"/>
</dbReference>
<organism evidence="3 4">
    <name type="scientific">Sporolituus thermophilus DSM 23256</name>
    <dbReference type="NCBI Taxonomy" id="1123285"/>
    <lineage>
        <taxon>Bacteria</taxon>
        <taxon>Bacillati</taxon>
        <taxon>Bacillota</taxon>
        <taxon>Negativicutes</taxon>
        <taxon>Selenomonadales</taxon>
        <taxon>Sporomusaceae</taxon>
        <taxon>Sporolituus</taxon>
    </lineage>
</organism>
<dbReference type="GO" id="GO:0008033">
    <property type="term" value="P:tRNA processing"/>
    <property type="evidence" value="ECO:0007669"/>
    <property type="project" value="InterPro"/>
</dbReference>
<keyword evidence="1" id="KW-0808">Transferase</keyword>
<dbReference type="PIRSF" id="PIRSF004976">
    <property type="entry name" value="ATPase_YdaO"/>
    <property type="match status" value="1"/>
</dbReference>
<dbReference type="Gene3D" id="3.40.50.620">
    <property type="entry name" value="HUPs"/>
    <property type="match status" value="1"/>
</dbReference>
<evidence type="ECO:0000313" key="3">
    <source>
        <dbReference type="EMBL" id="SDF35769.1"/>
    </source>
</evidence>
<dbReference type="InterPro" id="IPR035107">
    <property type="entry name" value="tRNA_thiolation_TtcA_Ctu1"/>
</dbReference>
<evidence type="ECO:0000259" key="2">
    <source>
        <dbReference type="Pfam" id="PF01171"/>
    </source>
</evidence>